<dbReference type="AlphaFoldDB" id="A0A392U353"/>
<evidence type="ECO:0000313" key="2">
    <source>
        <dbReference type="Proteomes" id="UP000265520"/>
    </source>
</evidence>
<reference evidence="1 2" key="1">
    <citation type="journal article" date="2018" name="Front. Plant Sci.">
        <title>Red Clover (Trifolium pratense) and Zigzag Clover (T. medium) - A Picture of Genomic Similarities and Differences.</title>
        <authorList>
            <person name="Dluhosova J."/>
            <person name="Istvanek J."/>
            <person name="Nedelnik J."/>
            <person name="Repkova J."/>
        </authorList>
    </citation>
    <scope>NUCLEOTIDE SEQUENCE [LARGE SCALE GENOMIC DNA]</scope>
    <source>
        <strain evidence="2">cv. 10/8</strain>
        <tissue evidence="1">Leaf</tissue>
    </source>
</reference>
<evidence type="ECO:0000313" key="1">
    <source>
        <dbReference type="EMBL" id="MCI66465.1"/>
    </source>
</evidence>
<name>A0A392U353_9FABA</name>
<protein>
    <submittedName>
        <fullName evidence="1">Uncharacterized protein</fullName>
    </submittedName>
</protein>
<keyword evidence="2" id="KW-1185">Reference proteome</keyword>
<comment type="caution">
    <text evidence="1">The sequence shown here is derived from an EMBL/GenBank/DDBJ whole genome shotgun (WGS) entry which is preliminary data.</text>
</comment>
<sequence>MKNNFSKSPMVAEAMVEERVLMEEDVEVEAEVMEEEVQNSIKKWLNAISVTN</sequence>
<dbReference type="EMBL" id="LXQA010695938">
    <property type="protein sequence ID" value="MCI66465.1"/>
    <property type="molecule type" value="Genomic_DNA"/>
</dbReference>
<accession>A0A392U353</accession>
<organism evidence="1 2">
    <name type="scientific">Trifolium medium</name>
    <dbReference type="NCBI Taxonomy" id="97028"/>
    <lineage>
        <taxon>Eukaryota</taxon>
        <taxon>Viridiplantae</taxon>
        <taxon>Streptophyta</taxon>
        <taxon>Embryophyta</taxon>
        <taxon>Tracheophyta</taxon>
        <taxon>Spermatophyta</taxon>
        <taxon>Magnoliopsida</taxon>
        <taxon>eudicotyledons</taxon>
        <taxon>Gunneridae</taxon>
        <taxon>Pentapetalae</taxon>
        <taxon>rosids</taxon>
        <taxon>fabids</taxon>
        <taxon>Fabales</taxon>
        <taxon>Fabaceae</taxon>
        <taxon>Papilionoideae</taxon>
        <taxon>50 kb inversion clade</taxon>
        <taxon>NPAAA clade</taxon>
        <taxon>Hologalegina</taxon>
        <taxon>IRL clade</taxon>
        <taxon>Trifolieae</taxon>
        <taxon>Trifolium</taxon>
    </lineage>
</organism>
<dbReference type="Proteomes" id="UP000265520">
    <property type="component" value="Unassembled WGS sequence"/>
</dbReference>
<proteinExistence type="predicted"/>